<dbReference type="SUPFAM" id="SSF55729">
    <property type="entry name" value="Acyl-CoA N-acyltransferases (Nat)"/>
    <property type="match status" value="1"/>
</dbReference>
<dbReference type="EMBL" id="BMQL01000012">
    <property type="protein sequence ID" value="GGR10502.1"/>
    <property type="molecule type" value="Genomic_DNA"/>
</dbReference>
<dbReference type="InterPro" id="IPR036390">
    <property type="entry name" value="WH_DNA-bd_sf"/>
</dbReference>
<evidence type="ECO:0000313" key="3">
    <source>
        <dbReference type="Proteomes" id="UP000603865"/>
    </source>
</evidence>
<dbReference type="PROSITE" id="PS51186">
    <property type="entry name" value="GNAT"/>
    <property type="match status" value="1"/>
</dbReference>
<evidence type="ECO:0000313" key="2">
    <source>
        <dbReference type="EMBL" id="GGR10502.1"/>
    </source>
</evidence>
<dbReference type="AlphaFoldDB" id="A0A918F6T1"/>
<dbReference type="Gene3D" id="1.10.10.10">
    <property type="entry name" value="Winged helix-like DNA-binding domain superfamily/Winged helix DNA-binding domain"/>
    <property type="match status" value="1"/>
</dbReference>
<dbReference type="InterPro" id="IPR000182">
    <property type="entry name" value="GNAT_dom"/>
</dbReference>
<protein>
    <recommendedName>
        <fullName evidence="1">N-acetyltransferase domain-containing protein</fullName>
    </recommendedName>
</protein>
<dbReference type="GO" id="GO:0016747">
    <property type="term" value="F:acyltransferase activity, transferring groups other than amino-acyl groups"/>
    <property type="evidence" value="ECO:0007669"/>
    <property type="project" value="InterPro"/>
</dbReference>
<gene>
    <name evidence="2" type="ORF">GCM10008957_23970</name>
</gene>
<dbReference type="InterPro" id="IPR000835">
    <property type="entry name" value="HTH_MarR-typ"/>
</dbReference>
<dbReference type="Proteomes" id="UP000603865">
    <property type="component" value="Unassembled WGS sequence"/>
</dbReference>
<comment type="caution">
    <text evidence="2">The sequence shown here is derived from an EMBL/GenBank/DDBJ whole genome shotgun (WGS) entry which is preliminary data.</text>
</comment>
<name>A0A918F6T1_9DEIO</name>
<dbReference type="SUPFAM" id="SSF46785">
    <property type="entry name" value="Winged helix' DNA-binding domain"/>
    <property type="match status" value="1"/>
</dbReference>
<sequence>MYQVLGAFRCAMLKYDHLSAARIKASGLTVQQYALLVLIAGRGAEAPSIGEAAQELMLSHNSAVELSQRAQKAGLLVRRNDPQLARRTLLSLSAEGAARLDAATRQLVGELGQERLELQSSLIRWRTLLDSGGFGSAFQRPPALPTAPQLRVGLAGRDARPLLWNLLQLHLHGQSLYHPMDVGADGQYPYPGFERYWRGKAYQPYLIEVGARPAGFLLLHHPAPGTTDLHELSLLPRFQGQGVGRGVMTQLFGLFPGCWSVEYNHRNPGIHAFWKRMLHGLDVESEREPASGVFLSAKQFGKDRRIEFSVPLPL</sequence>
<feature type="domain" description="N-acetyltransferase" evidence="1">
    <location>
        <begin position="157"/>
        <end position="301"/>
    </location>
</feature>
<dbReference type="SMART" id="SM00347">
    <property type="entry name" value="HTH_MARR"/>
    <property type="match status" value="1"/>
</dbReference>
<evidence type="ECO:0000259" key="1">
    <source>
        <dbReference type="PROSITE" id="PS51186"/>
    </source>
</evidence>
<dbReference type="Pfam" id="PF00583">
    <property type="entry name" value="Acetyltransf_1"/>
    <property type="match status" value="1"/>
</dbReference>
<dbReference type="GO" id="GO:0003700">
    <property type="term" value="F:DNA-binding transcription factor activity"/>
    <property type="evidence" value="ECO:0007669"/>
    <property type="project" value="InterPro"/>
</dbReference>
<dbReference type="CDD" id="cd04301">
    <property type="entry name" value="NAT_SF"/>
    <property type="match status" value="1"/>
</dbReference>
<keyword evidence="3" id="KW-1185">Reference proteome</keyword>
<dbReference type="InterPro" id="IPR036388">
    <property type="entry name" value="WH-like_DNA-bd_sf"/>
</dbReference>
<reference evidence="2" key="1">
    <citation type="journal article" date="2014" name="Int. J. Syst. Evol. Microbiol.">
        <title>Complete genome sequence of Corynebacterium casei LMG S-19264T (=DSM 44701T), isolated from a smear-ripened cheese.</title>
        <authorList>
            <consortium name="US DOE Joint Genome Institute (JGI-PGF)"/>
            <person name="Walter F."/>
            <person name="Albersmeier A."/>
            <person name="Kalinowski J."/>
            <person name="Ruckert C."/>
        </authorList>
    </citation>
    <scope>NUCLEOTIDE SEQUENCE</scope>
    <source>
        <strain evidence="2">JCM 31311</strain>
    </source>
</reference>
<organism evidence="2 3">
    <name type="scientific">Deinococcus ruber</name>
    <dbReference type="NCBI Taxonomy" id="1848197"/>
    <lineage>
        <taxon>Bacteria</taxon>
        <taxon>Thermotogati</taxon>
        <taxon>Deinococcota</taxon>
        <taxon>Deinococci</taxon>
        <taxon>Deinococcales</taxon>
        <taxon>Deinococcaceae</taxon>
        <taxon>Deinococcus</taxon>
    </lineage>
</organism>
<proteinExistence type="predicted"/>
<dbReference type="InterPro" id="IPR016181">
    <property type="entry name" value="Acyl_CoA_acyltransferase"/>
</dbReference>
<reference evidence="2" key="2">
    <citation type="submission" date="2020-09" db="EMBL/GenBank/DDBJ databases">
        <authorList>
            <person name="Sun Q."/>
            <person name="Ohkuma M."/>
        </authorList>
    </citation>
    <scope>NUCLEOTIDE SEQUENCE</scope>
    <source>
        <strain evidence="2">JCM 31311</strain>
    </source>
</reference>
<dbReference type="Gene3D" id="3.40.630.30">
    <property type="match status" value="1"/>
</dbReference>
<accession>A0A918F6T1</accession>